<dbReference type="SUPFAM" id="SSF74653">
    <property type="entry name" value="TolA/TonB C-terminal domain"/>
    <property type="match status" value="1"/>
</dbReference>
<dbReference type="InterPro" id="IPR014161">
    <property type="entry name" value="Tol-Pal_TolA"/>
</dbReference>
<sequence length="310" mass="36022">MKLKLAILISVIAHVGLIALLVVNYKFSKVELKQSSAPVTQINVKAINSQRIEQLVKNIKDEKLEQQRKEKKRLEDLKKAEQEAQRKRKEEERKANEARLRQEQAEQKRKEEESKAADLKKKRIAEEQERKRQAEAEKKQKEAAEKKRKAEAEAKRKAEAERKRKEEERKRKAREEAERKRKEAEEKARQEALEREMQAQMEAEAAELQAAHHAQVMNEVDKYITLIQGIIKRNWIEPEQLGMCKFKIKIAPGGLVIDVNVVEGGTQHCDSGRRAIYKSEPLPLSKDPDVFEQLKSINLTLDNRDNEAKN</sequence>
<reference evidence="1 2" key="1">
    <citation type="submission" date="2024-06" db="EMBL/GenBank/DDBJ databases">
        <authorList>
            <person name="Li F."/>
        </authorList>
    </citation>
    <scope>NUCLEOTIDE SEQUENCE [LARGE SCALE GENOMIC DNA]</scope>
    <source>
        <strain evidence="1 2">GXAS 311</strain>
    </source>
</reference>
<gene>
    <name evidence="1" type="primary">tolA</name>
    <name evidence="1" type="ORF">ABVT43_11615</name>
</gene>
<evidence type="ECO:0000313" key="2">
    <source>
        <dbReference type="Proteomes" id="UP001548189"/>
    </source>
</evidence>
<dbReference type="Proteomes" id="UP001548189">
    <property type="component" value="Unassembled WGS sequence"/>
</dbReference>
<organism evidence="1 2">
    <name type="scientific">Aliikangiella maris</name>
    <dbReference type="NCBI Taxonomy" id="3162458"/>
    <lineage>
        <taxon>Bacteria</taxon>
        <taxon>Pseudomonadati</taxon>
        <taxon>Pseudomonadota</taxon>
        <taxon>Gammaproteobacteria</taxon>
        <taxon>Oceanospirillales</taxon>
        <taxon>Pleioneaceae</taxon>
        <taxon>Aliikangiella</taxon>
    </lineage>
</organism>
<evidence type="ECO:0000313" key="1">
    <source>
        <dbReference type="EMBL" id="MET1255775.1"/>
    </source>
</evidence>
<dbReference type="Gene3D" id="3.30.1150.10">
    <property type="match status" value="1"/>
</dbReference>
<comment type="caution">
    <text evidence="1">The sequence shown here is derived from an EMBL/GenBank/DDBJ whole genome shotgun (WGS) entry which is preliminary data.</text>
</comment>
<dbReference type="Pfam" id="PF06519">
    <property type="entry name" value="TolA"/>
    <property type="match status" value="1"/>
</dbReference>
<accession>A0ABV2BV42</accession>
<name>A0ABV2BV42_9GAMM</name>
<keyword evidence="2" id="KW-1185">Reference proteome</keyword>
<proteinExistence type="predicted"/>
<dbReference type="NCBIfam" id="TIGR02794">
    <property type="entry name" value="tolA_full"/>
    <property type="match status" value="1"/>
</dbReference>
<dbReference type="EMBL" id="JBEVCJ010000013">
    <property type="protein sequence ID" value="MET1255775.1"/>
    <property type="molecule type" value="Genomic_DNA"/>
</dbReference>
<protein>
    <submittedName>
        <fullName evidence="1">Cell envelope integrity protein TolA</fullName>
    </submittedName>
</protein>